<dbReference type="EMBL" id="BARU01006227">
    <property type="protein sequence ID" value="GAH46148.1"/>
    <property type="molecule type" value="Genomic_DNA"/>
</dbReference>
<gene>
    <name evidence="1" type="ORF">S03H2_12226</name>
</gene>
<dbReference type="AlphaFoldDB" id="X1HLG6"/>
<protein>
    <recommendedName>
        <fullName evidence="2">DUF2961 domain-containing protein</fullName>
    </recommendedName>
</protein>
<evidence type="ECO:0008006" key="2">
    <source>
        <dbReference type="Google" id="ProtNLM"/>
    </source>
</evidence>
<proteinExistence type="predicted"/>
<reference evidence="1" key="1">
    <citation type="journal article" date="2014" name="Front. Microbiol.">
        <title>High frequency of phylogenetically diverse reductive dehalogenase-homologous genes in deep subseafloor sedimentary metagenomes.</title>
        <authorList>
            <person name="Kawai M."/>
            <person name="Futagami T."/>
            <person name="Toyoda A."/>
            <person name="Takaki Y."/>
            <person name="Nishi S."/>
            <person name="Hori S."/>
            <person name="Arai W."/>
            <person name="Tsubouchi T."/>
            <person name="Morono Y."/>
            <person name="Uchiyama I."/>
            <person name="Ito T."/>
            <person name="Fujiyama A."/>
            <person name="Inagaki F."/>
            <person name="Takami H."/>
        </authorList>
    </citation>
    <scope>NUCLEOTIDE SEQUENCE</scope>
    <source>
        <strain evidence="1">Expedition CK06-06</strain>
    </source>
</reference>
<dbReference type="Pfam" id="PF11175">
    <property type="entry name" value="DUF2961"/>
    <property type="match status" value="1"/>
</dbReference>
<dbReference type="InterPro" id="IPR021345">
    <property type="entry name" value="DUF2961"/>
</dbReference>
<comment type="caution">
    <text evidence="1">The sequence shown here is derived from an EMBL/GenBank/DDBJ whole genome shotgun (WGS) entry which is preliminary data.</text>
</comment>
<accession>X1HLG6</accession>
<sequence length="151" mass="17463">MKLGKSSLNDIAKIRPDSVKRRRISSYDASGGNHDWIDIEPGEKVVIAEVNDPGCITHIWCTILCKSRYYLRNIILRMYWDNEQEDSPSVEAPIGDFFGLGHAKHKNYVSLPLQMSPQWGKGFNCWWPMPFSKGFKITVENDNSKTMRFFF</sequence>
<dbReference type="Gene3D" id="2.60.120.1390">
    <property type="match status" value="1"/>
</dbReference>
<organism evidence="1">
    <name type="scientific">marine sediment metagenome</name>
    <dbReference type="NCBI Taxonomy" id="412755"/>
    <lineage>
        <taxon>unclassified sequences</taxon>
        <taxon>metagenomes</taxon>
        <taxon>ecological metagenomes</taxon>
    </lineage>
</organism>
<name>X1HLG6_9ZZZZ</name>
<feature type="non-terminal residue" evidence="1">
    <location>
        <position position="151"/>
    </location>
</feature>
<evidence type="ECO:0000313" key="1">
    <source>
        <dbReference type="EMBL" id="GAH46148.1"/>
    </source>
</evidence>